<feature type="repeat" description="WD" evidence="7">
    <location>
        <begin position="122"/>
        <end position="145"/>
    </location>
</feature>
<dbReference type="FunFam" id="2.130.10.10:FF:000794">
    <property type="entry name" value="Transducin family protein / WD-40 repeat family protein"/>
    <property type="match status" value="1"/>
</dbReference>
<keyword evidence="11" id="KW-1185">Reference proteome</keyword>
<feature type="repeat" description="WD" evidence="7">
    <location>
        <begin position="400"/>
        <end position="435"/>
    </location>
</feature>
<feature type="repeat" description="WD" evidence="7">
    <location>
        <begin position="146"/>
        <end position="179"/>
    </location>
</feature>
<dbReference type="InterPro" id="IPR036291">
    <property type="entry name" value="NAD(P)-bd_dom_sf"/>
</dbReference>
<dbReference type="Proteomes" id="UP000467840">
    <property type="component" value="Chromosome 9"/>
</dbReference>
<evidence type="ECO:0000256" key="2">
    <source>
        <dbReference type="ARBA" id="ARBA00022574"/>
    </source>
</evidence>
<name>A0A6A6M1Q5_HEVBR</name>
<sequence length="1361" mass="149031">MKKNYRCVPSLQQFYSGGPFVVASDCSFIACACGEAVKIVDSANASIRATIEGDTEAITALALSPDDKLLFSAGHSRQIRVWDLSTMKSVRSWKGHDGPVMGIACHGSGGLLATAGADRKVLLFSGSDDATVRVWDLVAKKCIATLERHFSAVTSLAVSEDGWTLLSAGRDKVVNLWDLHGYVCKMTIPTYEVLEALCVIPSGTQFSSFLSSYSQQIGKDRNGSSAIYFVTVGERGIVRIWNSERAICLYEQKSSDVAVTSDADESKRGFIAATMLPLDQGLLCVTADQQFLYYIPVEHPEEKFKLVLSKRLIGYNEEILDMKFLGEEEKFLAVATNLEQIRVYDLESMSCAYVLTGHTEIVLSLDSCISRSGRTLIVTGSKDNTVRLWDSESRNCIGIGTGHMGGVGAVALSKTWKNFFVTGSSDRTIKVWNLDGISDDMDQPVNLKAKAVVAAHDKDINSLAVAPNDSLVCSGSQDRTACVWRLPDLVSVVVLKGHKRGIWSVEFSPVDQCVITASGDKTIKIWAIADGSCLKTFEGHTSSVLRTSFLTVAPNWFHVVLMVWLGPWQLGKRQKCLQPVAAMRLLICGMTQLLDKEEAFREEEEGVLKGQELENAVLDADYTKAIQIAFELRRPHKLFELFAELCGKRGVDYQMEKALRAIGKEEFRLLFEYVREWNTKPKLCHVAQYVLFQVFNILPPTQILENVVSVPSVEEDGETVNFPRDREDTGFACGLNWALAGKGVIVKDKAFRNLKTSELRQKGATVAESLSGLPVLVIGNALGGASEISKPQFSKLLKHACFYPVTTHISSVSDIYVLDGAIASSSKCSAKVRIISDSPSAIFSLSNVLWKVPSRAISHDSCPLTVYVASSISQGVVDAVRLGAQANENVIAADIDCASLILCGKAFSDASATKEALATLSEPVISARGGIPLPARLLVSDDSVILLFAPEDHPELRISVGLCGFRGCFSSQDVAPYFPIKNSSGPSLFKFPIAVVLVTSDSSGTIPSISKLSPGQAAYHFLALKDNQTTSFLINVNEGEKSVTGKVFLTLVQSALSKNIPSFHPKGKLEYFEELSSCNSNKLRVFYSDPFDYHSIMDALKGCCGLFYSFEPPSDQPNYDEFMADVEVRAAHNVLEACAQTETIHKVVFASSATAVIWSNDRNKTSDDLDERNWSDINFCRKFKLWHAMSKALAEKTAWALAMDRGINMVSINGGLITSPDLTIANPYLKGAAEMYEDGVFVTVDLSFIVDAHICVFEDVASYGRYLCFNHVINCNEDAVKLACILLPPSESSHAKSFEDTRVHQQRISNKKLNKLMVDFDGSYLMSELFFHYLNTGICSLPNKAATVQIAVVYVSAYAVT</sequence>
<dbReference type="InterPro" id="IPR008210">
    <property type="entry name" value="PEP_carboxykinase_N"/>
</dbReference>
<comment type="subcellular location">
    <subcellularLocation>
        <location evidence="1">Nucleus</location>
        <location evidence="1">Nucleolus</location>
    </subcellularLocation>
</comment>
<dbReference type="FunFam" id="3.40.449.10:FF:000008">
    <property type="entry name" value="D111/G-patch domain-containing protein"/>
    <property type="match status" value="1"/>
</dbReference>
<dbReference type="Pfam" id="PF01073">
    <property type="entry name" value="3Beta_HSD"/>
    <property type="match status" value="1"/>
</dbReference>
<dbReference type="SUPFAM" id="SSF51735">
    <property type="entry name" value="NAD(P)-binding Rossmann-fold domains"/>
    <property type="match status" value="1"/>
</dbReference>
<dbReference type="GO" id="GO:0006694">
    <property type="term" value="P:steroid biosynthetic process"/>
    <property type="evidence" value="ECO:0007669"/>
    <property type="project" value="InterPro"/>
</dbReference>
<dbReference type="SUPFAM" id="SSF68923">
    <property type="entry name" value="PEP carboxykinase N-terminal domain"/>
    <property type="match status" value="1"/>
</dbReference>
<evidence type="ECO:0000256" key="6">
    <source>
        <dbReference type="ARBA" id="ARBA00023242"/>
    </source>
</evidence>
<dbReference type="InterPro" id="IPR013934">
    <property type="entry name" value="Utp13_C"/>
</dbReference>
<keyword evidence="5" id="KW-0456">Lyase</keyword>
<dbReference type="SUPFAM" id="SSF101908">
    <property type="entry name" value="Putative isomerase YbhE"/>
    <property type="match status" value="1"/>
</dbReference>
<dbReference type="Gene3D" id="3.40.50.720">
    <property type="entry name" value="NAD(P)-binding Rossmann-like Domain"/>
    <property type="match status" value="1"/>
</dbReference>
<dbReference type="GO" id="GO:0017076">
    <property type="term" value="F:purine nucleotide binding"/>
    <property type="evidence" value="ECO:0007669"/>
    <property type="project" value="InterPro"/>
</dbReference>
<accession>A0A6A6M1Q5</accession>
<dbReference type="PROSITE" id="PS50294">
    <property type="entry name" value="WD_REPEATS_REGION"/>
    <property type="match status" value="6"/>
</dbReference>
<dbReference type="InterPro" id="IPR002225">
    <property type="entry name" value="3Beta_OHSteriod_DH/Estase"/>
</dbReference>
<evidence type="ECO:0000256" key="3">
    <source>
        <dbReference type="ARBA" id="ARBA00022737"/>
    </source>
</evidence>
<evidence type="ECO:0000256" key="4">
    <source>
        <dbReference type="ARBA" id="ARBA00022741"/>
    </source>
</evidence>
<feature type="repeat" description="WD" evidence="7">
    <location>
        <begin position="51"/>
        <end position="92"/>
    </location>
</feature>
<keyword evidence="4" id="KW-0547">Nucleotide-binding</keyword>
<dbReference type="InterPro" id="IPR013035">
    <property type="entry name" value="PEP_carboxykinase_C"/>
</dbReference>
<dbReference type="GO" id="GO:0000472">
    <property type="term" value="P:endonucleolytic cleavage to generate mature 5'-end of SSU-rRNA from (SSU-rRNA, 5.8S rRNA, LSU-rRNA)"/>
    <property type="evidence" value="ECO:0007669"/>
    <property type="project" value="TreeGrafter"/>
</dbReference>
<dbReference type="GO" id="GO:0004611">
    <property type="term" value="F:phosphoenolpyruvate carboxykinase activity"/>
    <property type="evidence" value="ECO:0007669"/>
    <property type="project" value="InterPro"/>
</dbReference>
<dbReference type="Pfam" id="PF00400">
    <property type="entry name" value="WD40"/>
    <property type="match status" value="7"/>
</dbReference>
<protein>
    <submittedName>
        <fullName evidence="10">Uncharacterized protein</fullName>
    </submittedName>
</protein>
<feature type="domain" description="3-beta hydroxysteroid dehydrogenase/isomerase" evidence="8">
    <location>
        <begin position="1057"/>
        <end position="1197"/>
    </location>
</feature>
<proteinExistence type="predicted"/>
<feature type="repeat" description="WD" evidence="7">
    <location>
        <begin position="453"/>
        <end position="486"/>
    </location>
</feature>
<keyword evidence="3" id="KW-0677">Repeat</keyword>
<dbReference type="Gene3D" id="3.40.449.10">
    <property type="entry name" value="Phosphoenolpyruvate Carboxykinase, domain 1"/>
    <property type="match status" value="1"/>
</dbReference>
<evidence type="ECO:0000313" key="10">
    <source>
        <dbReference type="EMBL" id="KAF2306727.1"/>
    </source>
</evidence>
<dbReference type="InterPro" id="IPR015943">
    <property type="entry name" value="WD40/YVTN_repeat-like_dom_sf"/>
</dbReference>
<evidence type="ECO:0000256" key="7">
    <source>
        <dbReference type="PROSITE-ProRule" id="PRU00221"/>
    </source>
</evidence>
<keyword evidence="6" id="KW-0539">Nucleus</keyword>
<evidence type="ECO:0000259" key="8">
    <source>
        <dbReference type="Pfam" id="PF01073"/>
    </source>
</evidence>
<dbReference type="Gene3D" id="2.130.10.10">
    <property type="entry name" value="YVTN repeat-like/Quinoprotein amine dehydrogenase"/>
    <property type="match status" value="4"/>
</dbReference>
<dbReference type="InterPro" id="IPR001680">
    <property type="entry name" value="WD40_rpt"/>
</dbReference>
<keyword evidence="2 7" id="KW-0853">WD repeat</keyword>
<evidence type="ECO:0000259" key="9">
    <source>
        <dbReference type="Pfam" id="PF08625"/>
    </source>
</evidence>
<comment type="caution">
    <text evidence="10">The sequence shown here is derived from an EMBL/GenBank/DDBJ whole genome shotgun (WGS) entry which is preliminary data.</text>
</comment>
<evidence type="ECO:0000256" key="1">
    <source>
        <dbReference type="ARBA" id="ARBA00004604"/>
    </source>
</evidence>
<dbReference type="SUPFAM" id="SSF50993">
    <property type="entry name" value="Peptidase/esterase 'gauge' domain"/>
    <property type="match status" value="1"/>
</dbReference>
<dbReference type="PRINTS" id="PR00320">
    <property type="entry name" value="GPROTEINBRPT"/>
</dbReference>
<gene>
    <name evidence="10" type="ORF">GH714_020869</name>
</gene>
<dbReference type="InterPro" id="IPR019775">
    <property type="entry name" value="WD40_repeat_CS"/>
</dbReference>
<dbReference type="CDD" id="cd00200">
    <property type="entry name" value="WD40"/>
    <property type="match status" value="1"/>
</dbReference>
<organism evidence="10 11">
    <name type="scientific">Hevea brasiliensis</name>
    <name type="common">Para rubber tree</name>
    <name type="synonym">Siphonia brasiliensis</name>
    <dbReference type="NCBI Taxonomy" id="3981"/>
    <lineage>
        <taxon>Eukaryota</taxon>
        <taxon>Viridiplantae</taxon>
        <taxon>Streptophyta</taxon>
        <taxon>Embryophyta</taxon>
        <taxon>Tracheophyta</taxon>
        <taxon>Spermatophyta</taxon>
        <taxon>Magnoliopsida</taxon>
        <taxon>eudicotyledons</taxon>
        <taxon>Gunneridae</taxon>
        <taxon>Pentapetalae</taxon>
        <taxon>rosids</taxon>
        <taxon>fabids</taxon>
        <taxon>Malpighiales</taxon>
        <taxon>Euphorbiaceae</taxon>
        <taxon>Crotonoideae</taxon>
        <taxon>Micrandreae</taxon>
        <taxon>Hevea</taxon>
    </lineage>
</organism>
<dbReference type="GO" id="GO:0000480">
    <property type="term" value="P:endonucleolytic cleavage in 5'-ETS of tricistronic rRNA transcript (SSU-rRNA, 5.8S rRNA, LSU-rRNA)"/>
    <property type="evidence" value="ECO:0007669"/>
    <property type="project" value="TreeGrafter"/>
</dbReference>
<dbReference type="SMART" id="SM00320">
    <property type="entry name" value="WD40"/>
    <property type="match status" value="9"/>
</dbReference>
<dbReference type="Pfam" id="PF08625">
    <property type="entry name" value="Utp13"/>
    <property type="match status" value="1"/>
</dbReference>
<dbReference type="GO" id="GO:0030686">
    <property type="term" value="C:90S preribosome"/>
    <property type="evidence" value="ECO:0007669"/>
    <property type="project" value="TreeGrafter"/>
</dbReference>
<feature type="repeat" description="WD" evidence="7">
    <location>
        <begin position="355"/>
        <end position="399"/>
    </location>
</feature>
<dbReference type="GO" id="GO:0006094">
    <property type="term" value="P:gluconeogenesis"/>
    <property type="evidence" value="ECO:0007669"/>
    <property type="project" value="InterPro"/>
</dbReference>
<dbReference type="SUPFAM" id="SSF53795">
    <property type="entry name" value="PEP carboxykinase-like"/>
    <property type="match status" value="1"/>
</dbReference>
<dbReference type="Gene3D" id="3.90.228.20">
    <property type="match status" value="1"/>
</dbReference>
<dbReference type="PROSITE" id="PS50082">
    <property type="entry name" value="WD_REPEATS_2"/>
    <property type="match status" value="7"/>
</dbReference>
<reference evidence="10 11" key="1">
    <citation type="journal article" date="2020" name="Mol. Plant">
        <title>The Chromosome-Based Rubber Tree Genome Provides New Insights into Spurge Genome Evolution and Rubber Biosynthesis.</title>
        <authorList>
            <person name="Liu J."/>
            <person name="Shi C."/>
            <person name="Shi C.C."/>
            <person name="Li W."/>
            <person name="Zhang Q.J."/>
            <person name="Zhang Y."/>
            <person name="Li K."/>
            <person name="Lu H.F."/>
            <person name="Shi C."/>
            <person name="Zhu S.T."/>
            <person name="Xiao Z.Y."/>
            <person name="Nan H."/>
            <person name="Yue Y."/>
            <person name="Zhu X.G."/>
            <person name="Wu Y."/>
            <person name="Hong X.N."/>
            <person name="Fan G.Y."/>
            <person name="Tong Y."/>
            <person name="Zhang D."/>
            <person name="Mao C.L."/>
            <person name="Liu Y.L."/>
            <person name="Hao S.J."/>
            <person name="Liu W.Q."/>
            <person name="Lv M.Q."/>
            <person name="Zhang H.B."/>
            <person name="Liu Y."/>
            <person name="Hu-Tang G.R."/>
            <person name="Wang J.P."/>
            <person name="Wang J.H."/>
            <person name="Sun Y.H."/>
            <person name="Ni S.B."/>
            <person name="Chen W.B."/>
            <person name="Zhang X.C."/>
            <person name="Jiao Y.N."/>
            <person name="Eichler E.E."/>
            <person name="Li G.H."/>
            <person name="Liu X."/>
            <person name="Gao L.Z."/>
        </authorList>
    </citation>
    <scope>NUCLEOTIDE SEQUENCE [LARGE SCALE GENOMIC DNA]</scope>
    <source>
        <strain evidence="11">cv. GT1</strain>
        <tissue evidence="10">Leaf</tissue>
    </source>
</reference>
<dbReference type="GO" id="GO:0016616">
    <property type="term" value="F:oxidoreductase activity, acting on the CH-OH group of donors, NAD or NADP as acceptor"/>
    <property type="evidence" value="ECO:0007669"/>
    <property type="project" value="InterPro"/>
</dbReference>
<dbReference type="InterPro" id="IPR020472">
    <property type="entry name" value="WD40_PAC1"/>
</dbReference>
<dbReference type="GO" id="GO:0032040">
    <property type="term" value="C:small-subunit processome"/>
    <property type="evidence" value="ECO:0007669"/>
    <property type="project" value="InterPro"/>
</dbReference>
<feature type="domain" description="U3 small nucleolar RNA-associated protein 13 C-terminal" evidence="9">
    <location>
        <begin position="611"/>
        <end position="705"/>
    </location>
</feature>
<dbReference type="PROSITE" id="PS00678">
    <property type="entry name" value="WD_REPEATS_1"/>
    <property type="match status" value="2"/>
</dbReference>
<dbReference type="GO" id="GO:0034511">
    <property type="term" value="F:U3 snoRNA binding"/>
    <property type="evidence" value="ECO:0007669"/>
    <property type="project" value="TreeGrafter"/>
</dbReference>
<dbReference type="PANTHER" id="PTHR19854:SF15">
    <property type="entry name" value="TRANSDUCIN BETA-LIKE PROTEIN 3"/>
    <property type="match status" value="1"/>
</dbReference>
<dbReference type="PANTHER" id="PTHR19854">
    <property type="entry name" value="TRANSDUCIN BETA-LIKE 3"/>
    <property type="match status" value="1"/>
</dbReference>
<feature type="repeat" description="WD" evidence="7">
    <location>
        <begin position="495"/>
        <end position="536"/>
    </location>
</feature>
<evidence type="ECO:0000256" key="5">
    <source>
        <dbReference type="ARBA" id="ARBA00023239"/>
    </source>
</evidence>
<evidence type="ECO:0000313" key="11">
    <source>
        <dbReference type="Proteomes" id="UP000467840"/>
    </source>
</evidence>
<dbReference type="EMBL" id="JAAGAX010000008">
    <property type="protein sequence ID" value="KAF2306727.1"/>
    <property type="molecule type" value="Genomic_DNA"/>
</dbReference>